<dbReference type="Proteomes" id="UP000020467">
    <property type="component" value="Unassembled WGS sequence"/>
</dbReference>
<protein>
    <submittedName>
        <fullName evidence="1">Uncharacterized protein</fullName>
    </submittedName>
</protein>
<keyword evidence="2" id="KW-1185">Reference proteome</keyword>
<dbReference type="HOGENOM" id="CLU_1959388_0_0_1"/>
<dbReference type="EMBL" id="JARH01000639">
    <property type="protein sequence ID" value="EXF78472.1"/>
    <property type="molecule type" value="Genomic_DNA"/>
</dbReference>
<organism evidence="1 2">
    <name type="scientific">Colletotrichum fioriniae PJ7</name>
    <dbReference type="NCBI Taxonomy" id="1445577"/>
    <lineage>
        <taxon>Eukaryota</taxon>
        <taxon>Fungi</taxon>
        <taxon>Dikarya</taxon>
        <taxon>Ascomycota</taxon>
        <taxon>Pezizomycotina</taxon>
        <taxon>Sordariomycetes</taxon>
        <taxon>Hypocreomycetidae</taxon>
        <taxon>Glomerellales</taxon>
        <taxon>Glomerellaceae</taxon>
        <taxon>Colletotrichum</taxon>
        <taxon>Colletotrichum acutatum species complex</taxon>
    </lineage>
</organism>
<proteinExistence type="predicted"/>
<reference evidence="1 2" key="1">
    <citation type="submission" date="2014-02" db="EMBL/GenBank/DDBJ databases">
        <title>The genome sequence of Colletotrichum fioriniae PJ7.</title>
        <authorList>
            <person name="Baroncelli R."/>
            <person name="Thon M.R."/>
        </authorList>
    </citation>
    <scope>NUCLEOTIDE SEQUENCE [LARGE SCALE GENOMIC DNA]</scope>
    <source>
        <strain evidence="1 2">PJ7</strain>
    </source>
</reference>
<evidence type="ECO:0000313" key="2">
    <source>
        <dbReference type="Proteomes" id="UP000020467"/>
    </source>
</evidence>
<comment type="caution">
    <text evidence="1">The sequence shown here is derived from an EMBL/GenBank/DDBJ whole genome shotgun (WGS) entry which is preliminary data.</text>
</comment>
<sequence>MSVSALRTGHGDHGTAPLALYAIVHDHTPWHGDNLTPSRDRQICSAVRCFGTFWASCPPPPPPDTHLSNLAFSLNPVKLLARHLKLVEPAQDPFKTNHPETAAQPDVMPDPTLAAFRSPIKTLTIPVV</sequence>
<dbReference type="KEGG" id="cfj:CFIO01_11904"/>
<gene>
    <name evidence="1" type="ORF">CFIO01_11904</name>
</gene>
<evidence type="ECO:0000313" key="1">
    <source>
        <dbReference type="EMBL" id="EXF78472.1"/>
    </source>
</evidence>
<dbReference type="AlphaFoldDB" id="A0A010QF21"/>
<name>A0A010QF21_9PEZI</name>
<accession>A0A010QF21</accession>